<comment type="caution">
    <text evidence="1">The sequence shown here is derived from an EMBL/GenBank/DDBJ whole genome shotgun (WGS) entry which is preliminary data.</text>
</comment>
<evidence type="ECO:0000313" key="1">
    <source>
        <dbReference type="EMBL" id="KAG8470735.1"/>
    </source>
</evidence>
<evidence type="ECO:0000313" key="2">
    <source>
        <dbReference type="Proteomes" id="UP000751190"/>
    </source>
</evidence>
<protein>
    <recommendedName>
        <fullName evidence="3">RWD domain-containing protein 3</fullName>
    </recommendedName>
</protein>
<dbReference type="OrthoDB" id="498790at2759"/>
<dbReference type="EMBL" id="JAGTXO010000001">
    <property type="protein sequence ID" value="KAG8470735.1"/>
    <property type="molecule type" value="Genomic_DNA"/>
</dbReference>
<reference evidence="1" key="1">
    <citation type="submission" date="2021-05" db="EMBL/GenBank/DDBJ databases">
        <title>The genome of the haptophyte Pavlova lutheri (Diacronema luteri, Pavlovales) - a model for lipid biosynthesis in eukaryotic algae.</title>
        <authorList>
            <person name="Hulatt C.J."/>
            <person name="Posewitz M.C."/>
        </authorList>
    </citation>
    <scope>NUCLEOTIDE SEQUENCE</scope>
    <source>
        <strain evidence="1">NIVA-4/92</strain>
    </source>
</reference>
<keyword evidence="2" id="KW-1185">Reference proteome</keyword>
<evidence type="ECO:0008006" key="3">
    <source>
        <dbReference type="Google" id="ProtNLM"/>
    </source>
</evidence>
<proteinExistence type="predicted"/>
<name>A0A8J6CHX5_DIALT</name>
<dbReference type="AlphaFoldDB" id="A0A8J6CHX5"/>
<organism evidence="1 2">
    <name type="scientific">Diacronema lutheri</name>
    <name type="common">Unicellular marine alga</name>
    <name type="synonym">Monochrysis lutheri</name>
    <dbReference type="NCBI Taxonomy" id="2081491"/>
    <lineage>
        <taxon>Eukaryota</taxon>
        <taxon>Haptista</taxon>
        <taxon>Haptophyta</taxon>
        <taxon>Pavlovophyceae</taxon>
        <taxon>Pavlovales</taxon>
        <taxon>Pavlovaceae</taxon>
        <taxon>Diacronema</taxon>
    </lineage>
</organism>
<accession>A0A8J6CHX5</accession>
<sequence>MGSGRTAIDGEDEVLAHADADHERQLLLATFVEDGELELDTTVWRVRPSSGRGLVTLVAQLSGPQPYPSSPALITLEAPSVGATAHRRLIAALEREIIAGNVFDASMRLASLLDGEVDLAAERVARSPAVVPADASPAFVETVLVRIDHMNNLKGYLHALDRLVAGACACARVFWRQPDSGRHAAVDVLVALRAPAESQRGSSALDAALTRLRSEHVDVDSRGFKCKERQSSILRRQVEPATDAPCFAPEERFGAERYADHGELLSRLRSLGGAVCLAGVQPAEMRRCPSGMAGTN</sequence>
<dbReference type="Proteomes" id="UP000751190">
    <property type="component" value="Unassembled WGS sequence"/>
</dbReference>
<gene>
    <name evidence="1" type="ORF">KFE25_009156</name>
</gene>